<keyword evidence="6" id="KW-0732">Signal</keyword>
<dbReference type="InterPro" id="IPR045473">
    <property type="entry name" value="ASM_C"/>
</dbReference>
<evidence type="ECO:0000313" key="9">
    <source>
        <dbReference type="EMBL" id="KAJ6255651.1"/>
    </source>
</evidence>
<comment type="subcellular location">
    <subcellularLocation>
        <location evidence="1">Secreted</location>
    </subcellularLocation>
</comment>
<dbReference type="InterPro" id="IPR029052">
    <property type="entry name" value="Metallo-depent_PP-like"/>
</dbReference>
<evidence type="ECO:0000313" key="10">
    <source>
        <dbReference type="Proteomes" id="UP001150062"/>
    </source>
</evidence>
<gene>
    <name evidence="9" type="ORF">M0813_11211</name>
</gene>
<dbReference type="InterPro" id="IPR004843">
    <property type="entry name" value="Calcineurin-like_PHP"/>
</dbReference>
<proteinExistence type="inferred from homology"/>
<name>A0ABQ8ZFG1_9EUKA</name>
<evidence type="ECO:0000256" key="5">
    <source>
        <dbReference type="ARBA" id="ARBA00023180"/>
    </source>
</evidence>
<dbReference type="PANTHER" id="PTHR10340">
    <property type="entry name" value="SPHINGOMYELIN PHOSPHODIESTERASE"/>
    <property type="match status" value="1"/>
</dbReference>
<comment type="caution">
    <text evidence="9">The sequence shown here is derived from an EMBL/GenBank/DDBJ whole genome shotgun (WGS) entry which is preliminary data.</text>
</comment>
<evidence type="ECO:0000259" key="8">
    <source>
        <dbReference type="Pfam" id="PF19272"/>
    </source>
</evidence>
<evidence type="ECO:0000256" key="3">
    <source>
        <dbReference type="ARBA" id="ARBA00022525"/>
    </source>
</evidence>
<comment type="similarity">
    <text evidence="2">Belongs to the acid sphingomyelinase family.</text>
</comment>
<evidence type="ECO:0000259" key="7">
    <source>
        <dbReference type="Pfam" id="PF00149"/>
    </source>
</evidence>
<dbReference type="Proteomes" id="UP001150062">
    <property type="component" value="Unassembled WGS sequence"/>
</dbReference>
<keyword evidence="3" id="KW-0964">Secreted</keyword>
<accession>A0ABQ8ZFG1</accession>
<organism evidence="9 10">
    <name type="scientific">Anaeramoeba flamelloides</name>
    <dbReference type="NCBI Taxonomy" id="1746091"/>
    <lineage>
        <taxon>Eukaryota</taxon>
        <taxon>Metamonada</taxon>
        <taxon>Anaeramoebidae</taxon>
        <taxon>Anaeramoeba</taxon>
    </lineage>
</organism>
<evidence type="ECO:0000256" key="6">
    <source>
        <dbReference type="SAM" id="SignalP"/>
    </source>
</evidence>
<feature type="domain" description="Calcineurin-like phosphoesterase" evidence="7">
    <location>
        <begin position="23"/>
        <end position="278"/>
    </location>
</feature>
<keyword evidence="5" id="KW-0325">Glycoprotein</keyword>
<keyword evidence="10" id="KW-1185">Reference proteome</keyword>
<dbReference type="SUPFAM" id="SSF56300">
    <property type="entry name" value="Metallo-dependent phosphatases"/>
    <property type="match status" value="1"/>
</dbReference>
<evidence type="ECO:0000256" key="2">
    <source>
        <dbReference type="ARBA" id="ARBA00008234"/>
    </source>
</evidence>
<dbReference type="EMBL" id="JAOAOG010000003">
    <property type="protein sequence ID" value="KAJ6255651.1"/>
    <property type="molecule type" value="Genomic_DNA"/>
</dbReference>
<dbReference type="Pfam" id="PF00149">
    <property type="entry name" value="Metallophos"/>
    <property type="match status" value="1"/>
</dbReference>
<evidence type="ECO:0000256" key="1">
    <source>
        <dbReference type="ARBA" id="ARBA00004613"/>
    </source>
</evidence>
<feature type="chain" id="PRO_5045711277" evidence="6">
    <location>
        <begin position="20"/>
        <end position="433"/>
    </location>
</feature>
<dbReference type="Gene3D" id="3.60.21.10">
    <property type="match status" value="1"/>
</dbReference>
<reference evidence="9" key="1">
    <citation type="submission" date="2022-08" db="EMBL/GenBank/DDBJ databases">
        <title>Novel sulfate-reducing endosymbionts in the free-living metamonad Anaeramoeba.</title>
        <authorList>
            <person name="Jerlstrom-Hultqvist J."/>
            <person name="Cepicka I."/>
            <person name="Gallot-Lavallee L."/>
            <person name="Salas-Leiva D."/>
            <person name="Curtis B.A."/>
            <person name="Zahonova K."/>
            <person name="Pipaliya S."/>
            <person name="Dacks J."/>
            <person name="Roger A.J."/>
        </authorList>
    </citation>
    <scope>NUCLEOTIDE SEQUENCE</scope>
    <source>
        <strain evidence="9">Schooner1</strain>
    </source>
</reference>
<dbReference type="Pfam" id="PF19272">
    <property type="entry name" value="ASMase_C"/>
    <property type="match status" value="1"/>
</dbReference>
<feature type="signal peptide" evidence="6">
    <location>
        <begin position="1"/>
        <end position="19"/>
    </location>
</feature>
<sequence>MKIFSQLLLLLLLASFAFSTTLKLLVLGDAHTDPGYYKGADQDHFCRKGKGKAGEYGSIKNCDIPYKTFESALQFGSTLDPDVVLYLGDMMPHQIDWTRDDFQNWFLNTTKTLKGTFPKVKKIYFTLGNNDFFSDNNAPPVSDFMYTNAANFWSPWLSTQSFQRVQNGGFYSELIPGTNIRVISMNSILWFEENQSVNSDYVDPWGQLNWIKETLETSYTSNEKVWFMSHLPLGMLSSTGRFWKKRFQTQFLQIIRKYMYSQNGEKMLTAMFSGHHHRDQFEIIYDKDVYPHDGSEKPLLVDFRISAIESRDSETNPSLRLIKFDTDSGFLLNYEQYFLDIVKANKDLALNWNLRYSAGEYGAYGLNGLGPEQFNNFLQSLKSSNDLVQEYWVNMSEGLVDTNCGSNCRTKLICKMEFITEDECTKCHTDQSY</sequence>
<dbReference type="PANTHER" id="PTHR10340:SF57">
    <property type="entry name" value="METALLOPHOS DOMAIN-CONTAINING PROTEIN"/>
    <property type="match status" value="1"/>
</dbReference>
<protein>
    <submittedName>
        <fullName evidence="9">Sphingomyelin phosphodiesterase</fullName>
    </submittedName>
</protein>
<evidence type="ECO:0000256" key="4">
    <source>
        <dbReference type="ARBA" id="ARBA00022801"/>
    </source>
</evidence>
<feature type="domain" description="Sphingomyelin phosphodiesterase C-terminal" evidence="8">
    <location>
        <begin position="313"/>
        <end position="428"/>
    </location>
</feature>
<keyword evidence="4" id="KW-0378">Hydrolase</keyword>